<dbReference type="SUPFAM" id="SSF48403">
    <property type="entry name" value="Ankyrin repeat"/>
    <property type="match status" value="1"/>
</dbReference>
<evidence type="ECO:0000313" key="5">
    <source>
        <dbReference type="Proteomes" id="UP001497512"/>
    </source>
</evidence>
<dbReference type="PANTHER" id="PTHR24201">
    <property type="entry name" value="ANK_REP_REGION DOMAIN-CONTAINING PROTEIN"/>
    <property type="match status" value="1"/>
</dbReference>
<name>A0ABP0TWL5_9BRYO</name>
<proteinExistence type="predicted"/>
<keyword evidence="1" id="KW-0677">Repeat</keyword>
<organism evidence="4 5">
    <name type="scientific">Sphagnum troendelagicum</name>
    <dbReference type="NCBI Taxonomy" id="128251"/>
    <lineage>
        <taxon>Eukaryota</taxon>
        <taxon>Viridiplantae</taxon>
        <taxon>Streptophyta</taxon>
        <taxon>Embryophyta</taxon>
        <taxon>Bryophyta</taxon>
        <taxon>Sphagnophytina</taxon>
        <taxon>Sphagnopsida</taxon>
        <taxon>Sphagnales</taxon>
        <taxon>Sphagnaceae</taxon>
        <taxon>Sphagnum</taxon>
    </lineage>
</organism>
<dbReference type="PANTHER" id="PTHR24201:SF16">
    <property type="entry name" value="ANKYRIN-1-LIKE-RELATED"/>
    <property type="match status" value="1"/>
</dbReference>
<gene>
    <name evidence="4" type="ORF">CSSPTR1EN2_LOCUS8590</name>
</gene>
<feature type="repeat" description="ANK" evidence="3">
    <location>
        <begin position="115"/>
        <end position="147"/>
    </location>
</feature>
<accession>A0ABP0TWL5</accession>
<evidence type="ECO:0000256" key="3">
    <source>
        <dbReference type="PROSITE-ProRule" id="PRU00023"/>
    </source>
</evidence>
<dbReference type="InterPro" id="IPR002110">
    <property type="entry name" value="Ankyrin_rpt"/>
</dbReference>
<dbReference type="Pfam" id="PF12796">
    <property type="entry name" value="Ank_2"/>
    <property type="match status" value="1"/>
</dbReference>
<dbReference type="InterPro" id="IPR050776">
    <property type="entry name" value="Ank_Repeat/CDKN_Inhibitor"/>
</dbReference>
<reference evidence="4" key="1">
    <citation type="submission" date="2024-02" db="EMBL/GenBank/DDBJ databases">
        <authorList>
            <consortium name="ELIXIR-Norway"/>
            <consortium name="Elixir Norway"/>
        </authorList>
    </citation>
    <scope>NUCLEOTIDE SEQUENCE</scope>
</reference>
<evidence type="ECO:0000313" key="4">
    <source>
        <dbReference type="EMBL" id="CAK9206921.1"/>
    </source>
</evidence>
<dbReference type="PROSITE" id="PS50088">
    <property type="entry name" value="ANK_REPEAT"/>
    <property type="match status" value="2"/>
</dbReference>
<evidence type="ECO:0000256" key="1">
    <source>
        <dbReference type="ARBA" id="ARBA00022737"/>
    </source>
</evidence>
<dbReference type="Proteomes" id="UP001497512">
    <property type="component" value="Chromosome 15"/>
</dbReference>
<dbReference type="EMBL" id="OZ019907">
    <property type="protein sequence ID" value="CAK9206921.1"/>
    <property type="molecule type" value="Genomic_DNA"/>
</dbReference>
<dbReference type="Gene3D" id="1.25.40.20">
    <property type="entry name" value="Ankyrin repeat-containing domain"/>
    <property type="match status" value="1"/>
</dbReference>
<sequence length="267" mass="28700">MQNLSDAGPARTSLQRLCCIVDFRDKELAELRRLLQLGGADPNLEDTFQRSSLSLLCMHSGHYEAAETLLAAGARLSAQDAWGRTPLHWCCDRGWLATAQLLITNGALVNVTTKQGDSALLWAAKAGHGNLVELLLRNGADATLRNNRNEVALELAANDEVSALISAFVQESQQSSGEASSSFPSLLRDAEEKNAVLEKILPLQAQAGVSLEKTIPSSGTNDTEKQAANEVFKEGGEVVIPSGIFSAYRKQASASAPKKMKITLKKK</sequence>
<dbReference type="InterPro" id="IPR036770">
    <property type="entry name" value="Ankyrin_rpt-contain_sf"/>
</dbReference>
<protein>
    <submittedName>
        <fullName evidence="4">Uncharacterized protein</fullName>
    </submittedName>
</protein>
<feature type="repeat" description="ANK" evidence="3">
    <location>
        <begin position="82"/>
        <end position="114"/>
    </location>
</feature>
<dbReference type="PROSITE" id="PS50297">
    <property type="entry name" value="ANK_REP_REGION"/>
    <property type="match status" value="2"/>
</dbReference>
<dbReference type="SMART" id="SM00248">
    <property type="entry name" value="ANK"/>
    <property type="match status" value="3"/>
</dbReference>
<keyword evidence="5" id="KW-1185">Reference proteome</keyword>
<keyword evidence="2 3" id="KW-0040">ANK repeat</keyword>
<evidence type="ECO:0000256" key="2">
    <source>
        <dbReference type="ARBA" id="ARBA00023043"/>
    </source>
</evidence>